<keyword evidence="1" id="KW-1133">Transmembrane helix</keyword>
<evidence type="ECO:0000313" key="4">
    <source>
        <dbReference type="Proteomes" id="UP000800093"/>
    </source>
</evidence>
<comment type="similarity">
    <text evidence="1">Belongs to the DP1 family.</text>
</comment>
<feature type="transmembrane region" description="Helical" evidence="1">
    <location>
        <begin position="33"/>
        <end position="50"/>
    </location>
</feature>
<accession>A0A9P4KC50</accession>
<evidence type="ECO:0000256" key="1">
    <source>
        <dbReference type="RuleBase" id="RU362006"/>
    </source>
</evidence>
<organism evidence="3 4">
    <name type="scientific">Lojkania enalia</name>
    <dbReference type="NCBI Taxonomy" id="147567"/>
    <lineage>
        <taxon>Eukaryota</taxon>
        <taxon>Fungi</taxon>
        <taxon>Dikarya</taxon>
        <taxon>Ascomycota</taxon>
        <taxon>Pezizomycotina</taxon>
        <taxon>Dothideomycetes</taxon>
        <taxon>Pleosporomycetidae</taxon>
        <taxon>Pleosporales</taxon>
        <taxon>Pleosporales incertae sedis</taxon>
        <taxon>Lojkania</taxon>
    </lineage>
</organism>
<comment type="caution">
    <text evidence="3">The sequence shown here is derived from an EMBL/GenBank/DDBJ whole genome shotgun (WGS) entry which is preliminary data.</text>
</comment>
<dbReference type="GO" id="GO:0016020">
    <property type="term" value="C:membrane"/>
    <property type="evidence" value="ECO:0007669"/>
    <property type="project" value="UniProtKB-SubCell"/>
</dbReference>
<sequence>MFSFVADGLTVATTVLFPIFASYKALHTSDPALLAPWLMYFVTLALFHTIENTFDFILTWVPFYAWFRFFVHLYLILPGSQGATFLYQEYIDPFLYHHEREIDNFITDTHDKLRSSGLQYLEMGIEWVKVNVLGFAPRQAPPPPTAGQSYAQAFMSRFNMPAARGNNDLYSLVTQALSGAGALYAGNKDAQASELSRSSTLIPESIRSDDDRLSYVAAQRERLASLLQAFDRESDDLRRQRDNGSRYEGGGLSKSRSEAEFDRIERDEIGSDRPPYPITPPAFDRRQSGGWMPWNWQRGQPPIHRPVDEDPLAYGKEYSQGRSTGYDLGDR</sequence>
<gene>
    <name evidence="3" type="ORF">CC78DRAFT_533761</name>
</gene>
<dbReference type="Pfam" id="PF03134">
    <property type="entry name" value="TB2_DP1_HVA22"/>
    <property type="match status" value="1"/>
</dbReference>
<keyword evidence="1" id="KW-0472">Membrane</keyword>
<dbReference type="AlphaFoldDB" id="A0A9P4KC50"/>
<name>A0A9P4KC50_9PLEO</name>
<dbReference type="PANTHER" id="PTHR12300">
    <property type="entry name" value="HVA22-LIKE PROTEINS"/>
    <property type="match status" value="1"/>
</dbReference>
<feature type="region of interest" description="Disordered" evidence="2">
    <location>
        <begin position="235"/>
        <end position="260"/>
    </location>
</feature>
<comment type="caution">
    <text evidence="1">Lacks conserved residue(s) required for the propagation of feature annotation.</text>
</comment>
<dbReference type="EMBL" id="ML986622">
    <property type="protein sequence ID" value="KAF2263755.1"/>
    <property type="molecule type" value="Genomic_DNA"/>
</dbReference>
<feature type="transmembrane region" description="Helical" evidence="1">
    <location>
        <begin position="6"/>
        <end position="26"/>
    </location>
</feature>
<evidence type="ECO:0000313" key="3">
    <source>
        <dbReference type="EMBL" id="KAF2263755.1"/>
    </source>
</evidence>
<dbReference type="Proteomes" id="UP000800093">
    <property type="component" value="Unassembled WGS sequence"/>
</dbReference>
<feature type="transmembrane region" description="Helical" evidence="1">
    <location>
        <begin position="56"/>
        <end position="77"/>
    </location>
</feature>
<comment type="subcellular location">
    <subcellularLocation>
        <location evidence="1">Membrane</location>
        <topology evidence="1">Multi-pass membrane protein</topology>
    </subcellularLocation>
</comment>
<protein>
    <recommendedName>
        <fullName evidence="1">Protein YOP1</fullName>
    </recommendedName>
</protein>
<keyword evidence="1" id="KW-0812">Transmembrane</keyword>
<keyword evidence="4" id="KW-1185">Reference proteome</keyword>
<proteinExistence type="inferred from homology"/>
<dbReference type="InterPro" id="IPR004345">
    <property type="entry name" value="TB2_DP1_HVA22"/>
</dbReference>
<reference evidence="4" key="1">
    <citation type="journal article" date="2020" name="Stud. Mycol.">
        <title>101 Dothideomycetes genomes: A test case for predicting lifestyles and emergence of pathogens.</title>
        <authorList>
            <person name="Haridas S."/>
            <person name="Albert R."/>
            <person name="Binder M."/>
            <person name="Bloem J."/>
            <person name="LaButti K."/>
            <person name="Salamov A."/>
            <person name="Andreopoulos B."/>
            <person name="Baker S."/>
            <person name="Barry K."/>
            <person name="Bills G."/>
            <person name="Bluhm B."/>
            <person name="Cannon C."/>
            <person name="Castanera R."/>
            <person name="Culley D."/>
            <person name="Daum C."/>
            <person name="Ezra D."/>
            <person name="Gonzalez J."/>
            <person name="Henrissat B."/>
            <person name="Kuo A."/>
            <person name="Liang C."/>
            <person name="Lipzen A."/>
            <person name="Lutzoni F."/>
            <person name="Magnuson J."/>
            <person name="Mondo S."/>
            <person name="Nolan M."/>
            <person name="Ohm R."/>
            <person name="Pangilinan J."/>
            <person name="Park H.-J."/>
            <person name="Ramirez L."/>
            <person name="Alfaro M."/>
            <person name="Sun H."/>
            <person name="Tritt A."/>
            <person name="Yoshinaga Y."/>
            <person name="Zwiers L.-H."/>
            <person name="Turgeon B."/>
            <person name="Goodwin S."/>
            <person name="Spatafora J."/>
            <person name="Crous P."/>
            <person name="Grigoriev I."/>
        </authorList>
    </citation>
    <scope>NUCLEOTIDE SEQUENCE [LARGE SCALE GENOMIC DNA]</scope>
    <source>
        <strain evidence="4">CBS 304.66</strain>
    </source>
</reference>
<feature type="region of interest" description="Disordered" evidence="2">
    <location>
        <begin position="289"/>
        <end position="331"/>
    </location>
</feature>
<evidence type="ECO:0000256" key="2">
    <source>
        <dbReference type="SAM" id="MobiDB-lite"/>
    </source>
</evidence>
<dbReference type="PANTHER" id="PTHR12300:SF177">
    <property type="entry name" value="PROTEIN YOP1"/>
    <property type="match status" value="1"/>
</dbReference>
<feature type="compositionally biased region" description="Basic and acidic residues" evidence="2">
    <location>
        <begin position="235"/>
        <end position="245"/>
    </location>
</feature>
<dbReference type="OrthoDB" id="434647at2759"/>